<sequence length="119" mass="12078">MSKLKRGIMAAGGIAVGLLTLRTIRKLRSDGDADPDAAVEPEELAGEAEEPEEAAADAGEPETDTAVEVAVEAAESEPEAAGADGEEGMETAAEHATAAVEHAGAALKLALEARRETAE</sequence>
<dbReference type="AlphaFoldDB" id="A0A1G9WX96"/>
<feature type="compositionally biased region" description="Acidic residues" evidence="1">
    <location>
        <begin position="32"/>
        <end position="65"/>
    </location>
</feature>
<organism evidence="2 3">
    <name type="scientific">Haloarchaeobius iranensis</name>
    <dbReference type="NCBI Taxonomy" id="996166"/>
    <lineage>
        <taxon>Archaea</taxon>
        <taxon>Methanobacteriati</taxon>
        <taxon>Methanobacteriota</taxon>
        <taxon>Stenosarchaea group</taxon>
        <taxon>Halobacteria</taxon>
        <taxon>Halobacteriales</taxon>
        <taxon>Halorubellaceae</taxon>
        <taxon>Haloarchaeobius</taxon>
    </lineage>
</organism>
<evidence type="ECO:0000313" key="2">
    <source>
        <dbReference type="EMBL" id="SDM88705.1"/>
    </source>
</evidence>
<reference evidence="2 3" key="1">
    <citation type="submission" date="2016-10" db="EMBL/GenBank/DDBJ databases">
        <authorList>
            <person name="de Groot N.N."/>
        </authorList>
    </citation>
    <scope>NUCLEOTIDE SEQUENCE [LARGE SCALE GENOMIC DNA]</scope>
    <source>
        <strain evidence="3">EB21,IBRC-M 10013,KCTC 4048</strain>
    </source>
</reference>
<feature type="region of interest" description="Disordered" evidence="1">
    <location>
        <begin position="28"/>
        <end position="100"/>
    </location>
</feature>
<accession>A0A1G9WX96</accession>
<protein>
    <submittedName>
        <fullName evidence="2">Uncharacterized protein</fullName>
    </submittedName>
</protein>
<dbReference type="STRING" id="996166.SAMN05192554_10917"/>
<keyword evidence="3" id="KW-1185">Reference proteome</keyword>
<dbReference type="Proteomes" id="UP000199370">
    <property type="component" value="Unassembled WGS sequence"/>
</dbReference>
<name>A0A1G9WX96_9EURY</name>
<dbReference type="RefSeq" id="WP_089733197.1">
    <property type="nucleotide sequence ID" value="NZ_FNIA01000009.1"/>
</dbReference>
<feature type="compositionally biased region" description="Acidic residues" evidence="1">
    <location>
        <begin position="74"/>
        <end position="89"/>
    </location>
</feature>
<feature type="compositionally biased region" description="Low complexity" evidence="1">
    <location>
        <begin position="90"/>
        <end position="100"/>
    </location>
</feature>
<evidence type="ECO:0000256" key="1">
    <source>
        <dbReference type="SAM" id="MobiDB-lite"/>
    </source>
</evidence>
<proteinExistence type="predicted"/>
<gene>
    <name evidence="2" type="ORF">SAMN05192554_10917</name>
</gene>
<dbReference type="EMBL" id="FNIA01000009">
    <property type="protein sequence ID" value="SDM88705.1"/>
    <property type="molecule type" value="Genomic_DNA"/>
</dbReference>
<evidence type="ECO:0000313" key="3">
    <source>
        <dbReference type="Proteomes" id="UP000199370"/>
    </source>
</evidence>